<dbReference type="Proteomes" id="UP000623467">
    <property type="component" value="Unassembled WGS sequence"/>
</dbReference>
<dbReference type="OrthoDB" id="3038990at2759"/>
<name>A0A8H6X7E6_9AGAR</name>
<dbReference type="EMBL" id="JACAZH010000038">
    <property type="protein sequence ID" value="KAF7335940.1"/>
    <property type="molecule type" value="Genomic_DNA"/>
</dbReference>
<evidence type="ECO:0000313" key="2">
    <source>
        <dbReference type="Proteomes" id="UP000623467"/>
    </source>
</evidence>
<proteinExistence type="predicted"/>
<protein>
    <submittedName>
        <fullName evidence="1">Uncharacterized protein</fullName>
    </submittedName>
</protein>
<sequence length="72" mass="8098">MANAIELPNPYTPMAFLPPALAGQFEASRYLYAATLGVSAYVWDIGLNLGNDYALLFKHRIRFPTVVYFLSR</sequence>
<comment type="caution">
    <text evidence="1">The sequence shown here is derived from an EMBL/GenBank/DDBJ whole genome shotgun (WGS) entry which is preliminary data.</text>
</comment>
<evidence type="ECO:0000313" key="1">
    <source>
        <dbReference type="EMBL" id="KAF7335940.1"/>
    </source>
</evidence>
<dbReference type="AlphaFoldDB" id="A0A8H6X7E6"/>
<organism evidence="1 2">
    <name type="scientific">Mycena sanguinolenta</name>
    <dbReference type="NCBI Taxonomy" id="230812"/>
    <lineage>
        <taxon>Eukaryota</taxon>
        <taxon>Fungi</taxon>
        <taxon>Dikarya</taxon>
        <taxon>Basidiomycota</taxon>
        <taxon>Agaricomycotina</taxon>
        <taxon>Agaricomycetes</taxon>
        <taxon>Agaricomycetidae</taxon>
        <taxon>Agaricales</taxon>
        <taxon>Marasmiineae</taxon>
        <taxon>Mycenaceae</taxon>
        <taxon>Mycena</taxon>
    </lineage>
</organism>
<reference evidence="1" key="1">
    <citation type="submission" date="2020-05" db="EMBL/GenBank/DDBJ databases">
        <title>Mycena genomes resolve the evolution of fungal bioluminescence.</title>
        <authorList>
            <person name="Tsai I.J."/>
        </authorList>
    </citation>
    <scope>NUCLEOTIDE SEQUENCE</scope>
    <source>
        <strain evidence="1">160909Yilan</strain>
    </source>
</reference>
<keyword evidence="2" id="KW-1185">Reference proteome</keyword>
<accession>A0A8H6X7E6</accession>
<gene>
    <name evidence="1" type="ORF">MSAN_02307400</name>
</gene>